<organism evidence="1 2">
    <name type="scientific">Herpetosiphon gulosus</name>
    <dbReference type="NCBI Taxonomy" id="1973496"/>
    <lineage>
        <taxon>Bacteria</taxon>
        <taxon>Bacillati</taxon>
        <taxon>Chloroflexota</taxon>
        <taxon>Chloroflexia</taxon>
        <taxon>Herpetosiphonales</taxon>
        <taxon>Herpetosiphonaceae</taxon>
        <taxon>Herpetosiphon</taxon>
    </lineage>
</organism>
<dbReference type="Proteomes" id="UP001428290">
    <property type="component" value="Unassembled WGS sequence"/>
</dbReference>
<evidence type="ECO:0000313" key="2">
    <source>
        <dbReference type="Proteomes" id="UP001428290"/>
    </source>
</evidence>
<dbReference type="RefSeq" id="WP_345720096.1">
    <property type="nucleotide sequence ID" value="NZ_BAABRU010000001.1"/>
</dbReference>
<sequence length="221" mass="24244">MEPNLLNVSSSYRQLIDANRAEITVRIKGSSVISNNTALEKAKEVRQLVEALTSYGLDKTAIQLQSVVAEVNNGVLLRSSSATYTLLIRCADLEQLPDVLGIITSQKQTNLEHITWGFPDDPAVLNGWLQAALELAKAKAMAMAQTLDVRIIGVHRVDDQYGSEHHPYVQDAEFRKSASLARGGGSGFSKDDLGLAMIHRKQIEVKVQVAFIISPDENFTI</sequence>
<proteinExistence type="predicted"/>
<evidence type="ECO:0008006" key="3">
    <source>
        <dbReference type="Google" id="ProtNLM"/>
    </source>
</evidence>
<dbReference type="Gene3D" id="3.30.110.170">
    <property type="entry name" value="Protein of unknown function (DUF541), domain 1"/>
    <property type="match status" value="1"/>
</dbReference>
<keyword evidence="2" id="KW-1185">Reference proteome</keyword>
<dbReference type="EMBL" id="BAABRU010000001">
    <property type="protein sequence ID" value="GAA5526452.1"/>
    <property type="molecule type" value="Genomic_DNA"/>
</dbReference>
<dbReference type="Gene3D" id="3.30.70.2970">
    <property type="entry name" value="Protein of unknown function (DUF541), domain 2"/>
    <property type="match status" value="1"/>
</dbReference>
<accession>A0ABP9WTD3</accession>
<name>A0ABP9WTD3_9CHLR</name>
<evidence type="ECO:0000313" key="1">
    <source>
        <dbReference type="EMBL" id="GAA5526452.1"/>
    </source>
</evidence>
<protein>
    <recommendedName>
        <fullName evidence="3">SIMPL domain-containing protein</fullName>
    </recommendedName>
</protein>
<dbReference type="InterPro" id="IPR007497">
    <property type="entry name" value="SIMPL/DUF541"/>
</dbReference>
<gene>
    <name evidence="1" type="ORF">Hgul01_00224</name>
</gene>
<dbReference type="Pfam" id="PF04402">
    <property type="entry name" value="SIMPL"/>
    <property type="match status" value="1"/>
</dbReference>
<comment type="caution">
    <text evidence="1">The sequence shown here is derived from an EMBL/GenBank/DDBJ whole genome shotgun (WGS) entry which is preliminary data.</text>
</comment>
<reference evidence="1 2" key="1">
    <citation type="submission" date="2024-02" db="EMBL/GenBank/DDBJ databases">
        <title>Herpetosiphon gulosus NBRC 112829.</title>
        <authorList>
            <person name="Ichikawa N."/>
            <person name="Katano-Makiyama Y."/>
            <person name="Hidaka K."/>
        </authorList>
    </citation>
    <scope>NUCLEOTIDE SEQUENCE [LARGE SCALE GENOMIC DNA]</scope>
    <source>
        <strain evidence="1 2">NBRC 112829</strain>
    </source>
</reference>